<evidence type="ECO:0000256" key="3">
    <source>
        <dbReference type="ARBA" id="ARBA00022473"/>
    </source>
</evidence>
<proteinExistence type="inferred from homology"/>
<evidence type="ECO:0000256" key="6">
    <source>
        <dbReference type="ARBA" id="ARBA00022687"/>
    </source>
</evidence>
<dbReference type="Pfam" id="PF00110">
    <property type="entry name" value="wnt"/>
    <property type="match status" value="1"/>
</dbReference>
<evidence type="ECO:0000256" key="2">
    <source>
        <dbReference type="ARBA" id="ARBA00005683"/>
    </source>
</evidence>
<evidence type="ECO:0000256" key="5">
    <source>
        <dbReference type="ARBA" id="ARBA00022530"/>
    </source>
</evidence>
<comment type="subcellular location">
    <subcellularLocation>
        <location evidence="1 8">Secreted</location>
        <location evidence="1 8">Extracellular space</location>
        <location evidence="1 8">Extracellular matrix</location>
    </subcellularLocation>
</comment>
<dbReference type="PRINTS" id="PR01349">
    <property type="entry name" value="WNTPROTEIN"/>
</dbReference>
<evidence type="ECO:0000256" key="8">
    <source>
        <dbReference type="RuleBase" id="RU003500"/>
    </source>
</evidence>
<evidence type="ECO:0000256" key="7">
    <source>
        <dbReference type="ARBA" id="ARBA00023157"/>
    </source>
</evidence>
<dbReference type="SMART" id="SM00097">
    <property type="entry name" value="WNT1"/>
    <property type="match status" value="1"/>
</dbReference>
<organism evidence="9 10">
    <name type="scientific">Porites lobata</name>
    <dbReference type="NCBI Taxonomy" id="104759"/>
    <lineage>
        <taxon>Eukaryota</taxon>
        <taxon>Metazoa</taxon>
        <taxon>Cnidaria</taxon>
        <taxon>Anthozoa</taxon>
        <taxon>Hexacorallia</taxon>
        <taxon>Scleractinia</taxon>
        <taxon>Fungiina</taxon>
        <taxon>Poritidae</taxon>
        <taxon>Porites</taxon>
    </lineage>
</organism>
<feature type="non-terminal residue" evidence="9">
    <location>
        <position position="1"/>
    </location>
</feature>
<comment type="function">
    <text evidence="8">Ligand for members of the frizzled family of seven transmembrane receptors.</text>
</comment>
<evidence type="ECO:0000256" key="4">
    <source>
        <dbReference type="ARBA" id="ARBA00022525"/>
    </source>
</evidence>
<keyword evidence="3 8" id="KW-0217">Developmental protein</keyword>
<keyword evidence="7" id="KW-1015">Disulfide bond</keyword>
<dbReference type="PANTHER" id="PTHR12027:SF81">
    <property type="entry name" value="WNT INHIBITOR OF DORSAL PROTEIN"/>
    <property type="match status" value="1"/>
</dbReference>
<keyword evidence="4" id="KW-0964">Secreted</keyword>
<sequence>LTATPETAFLHAISAAAITYELTLKCRYNIAGCSCVTRRVSNSRSVKSGCGDNVEYGMEQTRRFFDEIETGNDARTAMNRHNNRVGREVVGSSLVDWCKSCRDVITRSKLWAPDKSKTCWKILPPFQDIGTMLKKKYHNAVPVLLVGNRLMEKVGDNMRAIQNNDTKLVYLDPSSNGCLRDDTMTSPNNEMFETKSFSLSSSFLGLCRPKGKALMNSGGCWLSDNGFVGIRGLSLERLCTLFHKC</sequence>
<evidence type="ECO:0000313" key="9">
    <source>
        <dbReference type="EMBL" id="CAH3133048.1"/>
    </source>
</evidence>
<accession>A0ABN8P453</accession>
<dbReference type="EMBL" id="CALNXK010000052">
    <property type="protein sequence ID" value="CAH3133048.1"/>
    <property type="molecule type" value="Genomic_DNA"/>
</dbReference>
<reference evidence="9 10" key="1">
    <citation type="submission" date="2022-05" db="EMBL/GenBank/DDBJ databases">
        <authorList>
            <consortium name="Genoscope - CEA"/>
            <person name="William W."/>
        </authorList>
    </citation>
    <scope>NUCLEOTIDE SEQUENCE [LARGE SCALE GENOMIC DNA]</scope>
</reference>
<evidence type="ECO:0000313" key="10">
    <source>
        <dbReference type="Proteomes" id="UP001159405"/>
    </source>
</evidence>
<dbReference type="InterPro" id="IPR005817">
    <property type="entry name" value="Wnt"/>
</dbReference>
<name>A0ABN8P453_9CNID</name>
<keyword evidence="6 8" id="KW-0879">Wnt signaling pathway</keyword>
<comment type="similarity">
    <text evidence="2 8">Belongs to the Wnt family.</text>
</comment>
<protein>
    <recommendedName>
        <fullName evidence="8">Protein Wnt</fullName>
    </recommendedName>
</protein>
<keyword evidence="10" id="KW-1185">Reference proteome</keyword>
<evidence type="ECO:0000256" key="1">
    <source>
        <dbReference type="ARBA" id="ARBA00004498"/>
    </source>
</evidence>
<gene>
    <name evidence="9" type="ORF">PLOB_00036621</name>
</gene>
<comment type="caution">
    <text evidence="9">The sequence shown here is derived from an EMBL/GenBank/DDBJ whole genome shotgun (WGS) entry which is preliminary data.</text>
</comment>
<dbReference type="Proteomes" id="UP001159405">
    <property type="component" value="Unassembled WGS sequence"/>
</dbReference>
<keyword evidence="5" id="KW-0272">Extracellular matrix</keyword>
<dbReference type="PANTHER" id="PTHR12027">
    <property type="entry name" value="WNT RELATED"/>
    <property type="match status" value="1"/>
</dbReference>